<dbReference type="AlphaFoldDB" id="A0A375J208"/>
<protein>
    <submittedName>
        <fullName evidence="1">Uncharacterized protein</fullName>
    </submittedName>
</protein>
<proteinExistence type="predicted"/>
<name>A0A375J208_9BURK</name>
<reference evidence="1 2" key="1">
    <citation type="submission" date="2018-01" db="EMBL/GenBank/DDBJ databases">
        <authorList>
            <person name="Gaut B.S."/>
            <person name="Morton B.R."/>
            <person name="Clegg M.T."/>
            <person name="Duvall M.R."/>
        </authorList>
    </citation>
    <scope>NUCLEOTIDE SEQUENCE [LARGE SCALE GENOMIC DNA]</scope>
    <source>
        <strain evidence="1">Cupriavidus taiwanensis cmp 52</strain>
    </source>
</reference>
<dbReference type="Proteomes" id="UP000256805">
    <property type="component" value="Unassembled WGS sequence"/>
</dbReference>
<sequence length="59" mass="7248">MPWPQHKTGRRKNKTDAHFRGRRPEFYYTVVACPVVETGQLLVWRRGWDSNPRYRRRYA</sequence>
<accession>A0A375J208</accession>
<organism evidence="1 2">
    <name type="scientific">Cupriavidus taiwanensis</name>
    <dbReference type="NCBI Taxonomy" id="164546"/>
    <lineage>
        <taxon>Bacteria</taxon>
        <taxon>Pseudomonadati</taxon>
        <taxon>Pseudomonadota</taxon>
        <taxon>Betaproteobacteria</taxon>
        <taxon>Burkholderiales</taxon>
        <taxon>Burkholderiaceae</taxon>
        <taxon>Cupriavidus</taxon>
    </lineage>
</organism>
<gene>
    <name evidence="1" type="ORF">CBM2634_A80160</name>
</gene>
<dbReference type="EMBL" id="OVTA01000030">
    <property type="protein sequence ID" value="SPR99228.1"/>
    <property type="molecule type" value="Genomic_DNA"/>
</dbReference>
<evidence type="ECO:0000313" key="2">
    <source>
        <dbReference type="Proteomes" id="UP000256805"/>
    </source>
</evidence>
<evidence type="ECO:0000313" key="1">
    <source>
        <dbReference type="EMBL" id="SPR99228.1"/>
    </source>
</evidence>